<reference evidence="3 4" key="1">
    <citation type="journal article" date="2020" name="Mol. Plant">
        <title>The Chromosome-Based Rubber Tree Genome Provides New Insights into Spurge Genome Evolution and Rubber Biosynthesis.</title>
        <authorList>
            <person name="Liu J."/>
            <person name="Shi C."/>
            <person name="Shi C.C."/>
            <person name="Li W."/>
            <person name="Zhang Q.J."/>
            <person name="Zhang Y."/>
            <person name="Li K."/>
            <person name="Lu H.F."/>
            <person name="Shi C."/>
            <person name="Zhu S.T."/>
            <person name="Xiao Z.Y."/>
            <person name="Nan H."/>
            <person name="Yue Y."/>
            <person name="Zhu X.G."/>
            <person name="Wu Y."/>
            <person name="Hong X.N."/>
            <person name="Fan G.Y."/>
            <person name="Tong Y."/>
            <person name="Zhang D."/>
            <person name="Mao C.L."/>
            <person name="Liu Y.L."/>
            <person name="Hao S.J."/>
            <person name="Liu W.Q."/>
            <person name="Lv M.Q."/>
            <person name="Zhang H.B."/>
            <person name="Liu Y."/>
            <person name="Hu-Tang G.R."/>
            <person name="Wang J.P."/>
            <person name="Wang J.H."/>
            <person name="Sun Y.H."/>
            <person name="Ni S.B."/>
            <person name="Chen W.B."/>
            <person name="Zhang X.C."/>
            <person name="Jiao Y.N."/>
            <person name="Eichler E.E."/>
            <person name="Li G.H."/>
            <person name="Liu X."/>
            <person name="Gao L.Z."/>
        </authorList>
    </citation>
    <scope>NUCLEOTIDE SEQUENCE [LARGE SCALE GENOMIC DNA]</scope>
    <source>
        <strain evidence="4">cv. GT1</strain>
        <tissue evidence="3">Leaf</tissue>
    </source>
</reference>
<dbReference type="AlphaFoldDB" id="A0A6A6L2Y1"/>
<dbReference type="InterPro" id="IPR027417">
    <property type="entry name" value="P-loop_NTPase"/>
</dbReference>
<dbReference type="Proteomes" id="UP000467840">
    <property type="component" value="Chromosome 7"/>
</dbReference>
<evidence type="ECO:0000259" key="2">
    <source>
        <dbReference type="Pfam" id="PF00931"/>
    </source>
</evidence>
<comment type="caution">
    <text evidence="3">The sequence shown here is derived from an EMBL/GenBank/DDBJ whole genome shotgun (WGS) entry which is preliminary data.</text>
</comment>
<evidence type="ECO:0000256" key="1">
    <source>
        <dbReference type="ARBA" id="ARBA00022821"/>
    </source>
</evidence>
<evidence type="ECO:0000313" key="3">
    <source>
        <dbReference type="EMBL" id="KAF2294556.1"/>
    </source>
</evidence>
<proteinExistence type="predicted"/>
<dbReference type="GO" id="GO:0043531">
    <property type="term" value="F:ADP binding"/>
    <property type="evidence" value="ECO:0007669"/>
    <property type="project" value="InterPro"/>
</dbReference>
<dbReference type="PANTHER" id="PTHR33463">
    <property type="entry name" value="NB-ARC DOMAIN-CONTAINING PROTEIN-RELATED"/>
    <property type="match status" value="1"/>
</dbReference>
<organism evidence="3 4">
    <name type="scientific">Hevea brasiliensis</name>
    <name type="common">Para rubber tree</name>
    <name type="synonym">Siphonia brasiliensis</name>
    <dbReference type="NCBI Taxonomy" id="3981"/>
    <lineage>
        <taxon>Eukaryota</taxon>
        <taxon>Viridiplantae</taxon>
        <taxon>Streptophyta</taxon>
        <taxon>Embryophyta</taxon>
        <taxon>Tracheophyta</taxon>
        <taxon>Spermatophyta</taxon>
        <taxon>Magnoliopsida</taxon>
        <taxon>eudicotyledons</taxon>
        <taxon>Gunneridae</taxon>
        <taxon>Pentapetalae</taxon>
        <taxon>rosids</taxon>
        <taxon>fabids</taxon>
        <taxon>Malpighiales</taxon>
        <taxon>Euphorbiaceae</taxon>
        <taxon>Crotonoideae</taxon>
        <taxon>Micrandreae</taxon>
        <taxon>Hevea</taxon>
    </lineage>
</organism>
<accession>A0A6A6L2Y1</accession>
<dbReference type="InterPro" id="IPR050905">
    <property type="entry name" value="Plant_NBS-LRR"/>
</dbReference>
<name>A0A6A6L2Y1_HEVBR</name>
<protein>
    <recommendedName>
        <fullName evidence="2">NB-ARC domain-containing protein</fullName>
    </recommendedName>
</protein>
<sequence length="122" mass="13881">MVLDIFISIFTEKAEKKALAIDKLRNEGDLDSISFRPRLLQIVASSVYNREALNSRVLFLKQVMDALRDPNLNMIGVYGMGGVGKTTLAKEVHRQAIEEKLFDVVVMVAVNQTPELRRIHRR</sequence>
<dbReference type="SUPFAM" id="SSF52540">
    <property type="entry name" value="P-loop containing nucleoside triphosphate hydrolases"/>
    <property type="match status" value="1"/>
</dbReference>
<keyword evidence="4" id="KW-1185">Reference proteome</keyword>
<dbReference type="InterPro" id="IPR002182">
    <property type="entry name" value="NB-ARC"/>
</dbReference>
<feature type="domain" description="NB-ARC" evidence="2">
    <location>
        <begin position="61"/>
        <end position="120"/>
    </location>
</feature>
<keyword evidence="1" id="KW-0611">Plant defense</keyword>
<gene>
    <name evidence="3" type="ORF">GH714_012556</name>
</gene>
<dbReference type="Gene3D" id="3.40.50.300">
    <property type="entry name" value="P-loop containing nucleotide triphosphate hydrolases"/>
    <property type="match status" value="1"/>
</dbReference>
<evidence type="ECO:0000313" key="4">
    <source>
        <dbReference type="Proteomes" id="UP000467840"/>
    </source>
</evidence>
<dbReference type="EMBL" id="JAAGAX010000013">
    <property type="protein sequence ID" value="KAF2294556.1"/>
    <property type="molecule type" value="Genomic_DNA"/>
</dbReference>
<dbReference type="Pfam" id="PF00931">
    <property type="entry name" value="NB-ARC"/>
    <property type="match status" value="1"/>
</dbReference>
<dbReference type="PANTHER" id="PTHR33463:SF203">
    <property type="entry name" value="AAA+ ATPASE DOMAIN-CONTAINING PROTEIN"/>
    <property type="match status" value="1"/>
</dbReference>